<dbReference type="InterPro" id="IPR013783">
    <property type="entry name" value="Ig-like_fold"/>
</dbReference>
<dbReference type="SUPFAM" id="SSF49299">
    <property type="entry name" value="PKD domain"/>
    <property type="match status" value="1"/>
</dbReference>
<feature type="domain" description="Secretion system C-terminal sorting" evidence="1">
    <location>
        <begin position="443"/>
        <end position="532"/>
    </location>
</feature>
<feature type="domain" description="PKD-like" evidence="2">
    <location>
        <begin position="182"/>
        <end position="227"/>
    </location>
</feature>
<evidence type="ECO:0000313" key="4">
    <source>
        <dbReference type="Proteomes" id="UP001241110"/>
    </source>
</evidence>
<dbReference type="AlphaFoldDB" id="A0AAE3QPC5"/>
<evidence type="ECO:0000313" key="3">
    <source>
        <dbReference type="EMBL" id="MDJ1480248.1"/>
    </source>
</evidence>
<dbReference type="NCBIfam" id="TIGR04183">
    <property type="entry name" value="Por_Secre_tail"/>
    <property type="match status" value="1"/>
</dbReference>
<dbReference type="Proteomes" id="UP001241110">
    <property type="component" value="Unassembled WGS sequence"/>
</dbReference>
<dbReference type="Pfam" id="PF18962">
    <property type="entry name" value="Por_Secre_tail"/>
    <property type="match status" value="1"/>
</dbReference>
<sequence length="534" mass="56742">MTKSITLRLKNPLFYLVSCLFLFIANLKAQTLTLTGPTTNIVPCTDVTYSITGVPTSTSTKSIENLSVSWGALAGGTYTSSGITSLTATIRWDQTPNSSTKSTGNIRVTWNEITKDGNGKVTNSTFMDKTISPKSIQVLYIAPITGIRVAGILVTNGTTVDCGVQSFELEVSPPTTDPVSPITYTWTLPASWTLLAQGGTGGGQTNRVTVTTNTAGGGTISVKATRSDASSTGCPSQYSISVGRPIPQLPVFQTPAQSLCSSTTQRFTATSTNATSYEWQVSSGLGINGTTSQTLTTTVNYIDVKPTQTGNFAGTIQVRGIRSQCNVSSAWTSTNVWVGAPTIGMTVYDISMGTYEFCTNTLFNLFSVDPPPANSNPTYQWNLTPKPFGTQIVGTGSTVRLTVTQPGTYILSCLVSNSCGIGGEASTEITVTKCSGGLGTLSVYPNPANKDLTVELLSTTDNEKISNTSFTTSQRSSSLSTIQVQLLNKWNQIVWQGNLVNGKATLSTSSIPNGLYFLKVDDDQMTTKRILIQH</sequence>
<evidence type="ECO:0000259" key="1">
    <source>
        <dbReference type="Pfam" id="PF18962"/>
    </source>
</evidence>
<organism evidence="3 4">
    <name type="scientific">Xanthocytophaga flava</name>
    <dbReference type="NCBI Taxonomy" id="3048013"/>
    <lineage>
        <taxon>Bacteria</taxon>
        <taxon>Pseudomonadati</taxon>
        <taxon>Bacteroidota</taxon>
        <taxon>Cytophagia</taxon>
        <taxon>Cytophagales</taxon>
        <taxon>Rhodocytophagaceae</taxon>
        <taxon>Xanthocytophaga</taxon>
    </lineage>
</organism>
<protein>
    <submittedName>
        <fullName evidence="3">T9SS type A sorting domain-containing protein</fullName>
    </submittedName>
</protein>
<dbReference type="InterPro" id="IPR035986">
    <property type="entry name" value="PKD_dom_sf"/>
</dbReference>
<comment type="caution">
    <text evidence="3">The sequence shown here is derived from an EMBL/GenBank/DDBJ whole genome shotgun (WGS) entry which is preliminary data.</text>
</comment>
<dbReference type="EMBL" id="JASJOS010000003">
    <property type="protein sequence ID" value="MDJ1480248.1"/>
    <property type="molecule type" value="Genomic_DNA"/>
</dbReference>
<dbReference type="Gene3D" id="2.60.40.10">
    <property type="entry name" value="Immunoglobulins"/>
    <property type="match status" value="1"/>
</dbReference>
<dbReference type="RefSeq" id="WP_313976820.1">
    <property type="nucleotide sequence ID" value="NZ_JASJOS010000003.1"/>
</dbReference>
<accession>A0AAE3QPC5</accession>
<dbReference type="InterPro" id="IPR026444">
    <property type="entry name" value="Secre_tail"/>
</dbReference>
<gene>
    <name evidence="3" type="ORF">QNI16_07110</name>
</gene>
<reference evidence="3" key="1">
    <citation type="submission" date="2023-05" db="EMBL/GenBank/DDBJ databases">
        <authorList>
            <person name="Zhang X."/>
        </authorList>
    </citation>
    <scope>NUCLEOTIDE SEQUENCE</scope>
    <source>
        <strain evidence="3">YF14B1</strain>
    </source>
</reference>
<proteinExistence type="predicted"/>
<name>A0AAE3QPC5_9BACT</name>
<dbReference type="Pfam" id="PF19408">
    <property type="entry name" value="PKD_6"/>
    <property type="match status" value="1"/>
</dbReference>
<evidence type="ECO:0000259" key="2">
    <source>
        <dbReference type="Pfam" id="PF19408"/>
    </source>
</evidence>
<dbReference type="InterPro" id="IPR045829">
    <property type="entry name" value="PKD_6"/>
</dbReference>